<evidence type="ECO:0000256" key="5">
    <source>
        <dbReference type="ARBA" id="ARBA00024247"/>
    </source>
</evidence>
<dbReference type="AlphaFoldDB" id="E0XSX8"/>
<dbReference type="PANTHER" id="PTHR33359">
    <property type="entry name" value="MOLYBDOPTERIN SYNTHASE SULFUR CARRIER SUBUNIT"/>
    <property type="match status" value="1"/>
</dbReference>
<dbReference type="PANTHER" id="PTHR33359:SF1">
    <property type="entry name" value="MOLYBDOPTERIN SYNTHASE SULFUR CARRIER SUBUNIT"/>
    <property type="match status" value="1"/>
</dbReference>
<accession>E0XSX8</accession>
<dbReference type="InterPro" id="IPR044672">
    <property type="entry name" value="MOCS2A"/>
</dbReference>
<dbReference type="NCBIfam" id="TIGR01682">
    <property type="entry name" value="moaD"/>
    <property type="match status" value="1"/>
</dbReference>
<dbReference type="InterPro" id="IPR016155">
    <property type="entry name" value="Mopterin_synth/thiamin_S_b"/>
</dbReference>
<reference evidence="6" key="1">
    <citation type="journal article" date="2011" name="Environ. Microbiol.">
        <title>Time-series analyses of Monterey Bay coastal microbial picoplankton using a 'genome proxy' microarray.</title>
        <authorList>
            <person name="Rich V.I."/>
            <person name="Pham V.D."/>
            <person name="Eppley J."/>
            <person name="Shi Y."/>
            <person name="DeLong E.F."/>
        </authorList>
    </citation>
    <scope>NUCLEOTIDE SEQUENCE</scope>
</reference>
<dbReference type="Pfam" id="PF02597">
    <property type="entry name" value="ThiS"/>
    <property type="match status" value="1"/>
</dbReference>
<evidence type="ECO:0000256" key="3">
    <source>
        <dbReference type="ARBA" id="ARBA00023150"/>
    </source>
</evidence>
<dbReference type="InterPro" id="IPR003749">
    <property type="entry name" value="ThiS/MoaD-like"/>
</dbReference>
<dbReference type="SUPFAM" id="SSF54285">
    <property type="entry name" value="MoaD/ThiS"/>
    <property type="match status" value="1"/>
</dbReference>
<organism evidence="6">
    <name type="scientific">uncultured bacterium HF0130_06E03</name>
    <dbReference type="NCBI Taxonomy" id="710813"/>
    <lineage>
        <taxon>Bacteria</taxon>
        <taxon>environmental samples</taxon>
    </lineage>
</organism>
<dbReference type="GO" id="GO:1990133">
    <property type="term" value="C:molybdopterin adenylyltransferase complex"/>
    <property type="evidence" value="ECO:0007669"/>
    <property type="project" value="TreeGrafter"/>
</dbReference>
<dbReference type="GO" id="GO:0006777">
    <property type="term" value="P:Mo-molybdopterin cofactor biosynthetic process"/>
    <property type="evidence" value="ECO:0007669"/>
    <property type="project" value="UniProtKB-KW"/>
</dbReference>
<dbReference type="InterPro" id="IPR012675">
    <property type="entry name" value="Beta-grasp_dom_sf"/>
</dbReference>
<comment type="pathway">
    <text evidence="1">Cofactor biosynthesis; molybdopterin biosynthesis.</text>
</comment>
<dbReference type="GO" id="GO:0000166">
    <property type="term" value="F:nucleotide binding"/>
    <property type="evidence" value="ECO:0007669"/>
    <property type="project" value="UniProtKB-KW"/>
</dbReference>
<dbReference type="EMBL" id="GU474867">
    <property type="protein sequence ID" value="ADI17519.1"/>
    <property type="molecule type" value="Genomic_DNA"/>
</dbReference>
<evidence type="ECO:0000256" key="2">
    <source>
        <dbReference type="ARBA" id="ARBA00022741"/>
    </source>
</evidence>
<sequence>MFFASIRDITGMQNIGLQLADDTTVSGLRKELIRKYPKLKCTDTKCAVAVNQEYVADDQILSNGDEVALIPPVSGG</sequence>
<dbReference type="InterPro" id="IPR010038">
    <property type="entry name" value="MoaD_arc-typ"/>
</dbReference>
<proteinExistence type="inferred from homology"/>
<keyword evidence="3" id="KW-0501">Molybdenum cofactor biosynthesis</keyword>
<dbReference type="Gene3D" id="3.10.20.30">
    <property type="match status" value="1"/>
</dbReference>
<evidence type="ECO:0000256" key="1">
    <source>
        <dbReference type="ARBA" id="ARBA00005046"/>
    </source>
</evidence>
<evidence type="ECO:0000313" key="6">
    <source>
        <dbReference type="EMBL" id="ADI17519.1"/>
    </source>
</evidence>
<dbReference type="FunFam" id="3.10.20.30:FF:000010">
    <property type="entry name" value="Molybdopterin synthase sulfur carrier subunit"/>
    <property type="match status" value="1"/>
</dbReference>
<keyword evidence="2" id="KW-0547">Nucleotide-binding</keyword>
<protein>
    <recommendedName>
        <fullName evidence="5">Molybdopterin synthase sulfur carrier subunit</fullName>
    </recommendedName>
</protein>
<comment type="similarity">
    <text evidence="4">Belongs to the MoaD family.</text>
</comment>
<name>E0XSX8_9BACT</name>
<dbReference type="CDD" id="cd00754">
    <property type="entry name" value="Ubl_MoaD"/>
    <property type="match status" value="1"/>
</dbReference>
<dbReference type="NCBIfam" id="TIGR01687">
    <property type="entry name" value="moaD_arch"/>
    <property type="match status" value="1"/>
</dbReference>
<dbReference type="UniPathway" id="UPA00344"/>
<evidence type="ECO:0000256" key="4">
    <source>
        <dbReference type="ARBA" id="ARBA00024200"/>
    </source>
</evidence>